<keyword evidence="2" id="KW-0963">Cytoplasm</keyword>
<dbReference type="GO" id="GO:0060307">
    <property type="term" value="P:regulation of ventricular cardiac muscle cell membrane repolarization"/>
    <property type="evidence" value="ECO:0007669"/>
    <property type="project" value="TreeGrafter"/>
</dbReference>
<dbReference type="InterPro" id="IPR028745">
    <property type="entry name" value="AKAP9/Pericentrin"/>
</dbReference>
<dbReference type="GO" id="GO:0034237">
    <property type="term" value="F:protein kinase A regulatory subunit binding"/>
    <property type="evidence" value="ECO:0007669"/>
    <property type="project" value="TreeGrafter"/>
</dbReference>
<dbReference type="GO" id="GO:0015459">
    <property type="term" value="F:potassium channel regulator activity"/>
    <property type="evidence" value="ECO:0007669"/>
    <property type="project" value="TreeGrafter"/>
</dbReference>
<dbReference type="PANTHER" id="PTHR44981:SF1">
    <property type="entry name" value="A-KINASE ANCHOR PROTEIN 9"/>
    <property type="match status" value="1"/>
</dbReference>
<feature type="coiled-coil region" evidence="6">
    <location>
        <begin position="3663"/>
        <end position="3690"/>
    </location>
</feature>
<feature type="coiled-coil region" evidence="6">
    <location>
        <begin position="142"/>
        <end position="427"/>
    </location>
</feature>
<feature type="coiled-coil region" evidence="6">
    <location>
        <begin position="3138"/>
        <end position="3295"/>
    </location>
</feature>
<evidence type="ECO:0000256" key="5">
    <source>
        <dbReference type="ARBA" id="ARBA00023212"/>
    </source>
</evidence>
<feature type="non-terminal residue" evidence="9">
    <location>
        <position position="3917"/>
    </location>
</feature>
<dbReference type="GO" id="GO:1903358">
    <property type="term" value="P:regulation of Golgi organization"/>
    <property type="evidence" value="ECO:0007669"/>
    <property type="project" value="TreeGrafter"/>
</dbReference>
<keyword evidence="4 6" id="KW-0175">Coiled coil</keyword>
<feature type="coiled-coil region" evidence="6">
    <location>
        <begin position="929"/>
        <end position="991"/>
    </location>
</feature>
<feature type="region of interest" description="Disordered" evidence="7">
    <location>
        <begin position="3455"/>
        <end position="3488"/>
    </location>
</feature>
<feature type="compositionally biased region" description="Basic and acidic residues" evidence="7">
    <location>
        <begin position="3455"/>
        <end position="3472"/>
    </location>
</feature>
<feature type="region of interest" description="Disordered" evidence="7">
    <location>
        <begin position="1"/>
        <end position="51"/>
    </location>
</feature>
<feature type="coiled-coil region" evidence="6">
    <location>
        <begin position="1160"/>
        <end position="1199"/>
    </location>
</feature>
<dbReference type="GO" id="GO:0097060">
    <property type="term" value="C:synaptic membrane"/>
    <property type="evidence" value="ECO:0007669"/>
    <property type="project" value="TreeGrafter"/>
</dbReference>
<feature type="coiled-coil region" evidence="6">
    <location>
        <begin position="1594"/>
        <end position="1650"/>
    </location>
</feature>
<evidence type="ECO:0000256" key="1">
    <source>
        <dbReference type="ARBA" id="ARBA00004300"/>
    </source>
</evidence>
<feature type="coiled-coil region" evidence="6">
    <location>
        <begin position="2498"/>
        <end position="2550"/>
    </location>
</feature>
<dbReference type="GO" id="GO:0005795">
    <property type="term" value="C:Golgi stack"/>
    <property type="evidence" value="ECO:0007669"/>
    <property type="project" value="TreeGrafter"/>
</dbReference>
<keyword evidence="5" id="KW-0206">Cytoskeleton</keyword>
<feature type="compositionally biased region" description="Basic residues" evidence="7">
    <location>
        <begin position="19"/>
        <end position="28"/>
    </location>
</feature>
<gene>
    <name evidence="9" type="primary">Akap9</name>
    <name evidence="9" type="ORF">SCLMEX_R11521</name>
</gene>
<feature type="region of interest" description="Disordered" evidence="7">
    <location>
        <begin position="2902"/>
        <end position="2923"/>
    </location>
</feature>
<evidence type="ECO:0000256" key="6">
    <source>
        <dbReference type="SAM" id="Coils"/>
    </source>
</evidence>
<proteinExistence type="predicted"/>
<sequence length="3917" mass="452357">QLAQFRQRKAQTDGQNGSKKQKKRKKTANIKDEESIQDGIETDRSRGDEVSTCSSRRGAAAATADFAIIRTLHSGEIIKHSQAYTTEPEGEISTTVEDYSSEVNGGSFETRTAIPADLIREEEFGVGEIRSEHGTQHSHMQLEVMENDCTGKQQEIEELSRELEEMRAAYGTEGLQQLQEFEAAIKKRDDIITQLTTNLQQARKEKDETMREFLELTEQSQKLQIQFQHLQASEALRNSSHSCTAADLLQAKQQILSHQQQLEEQECLLKNYQKKNEEFEDQITRLQEKITAYQMEKQKNEAEDLSKVQEKEALVKELEAKLGEEEKNSFQLKEKLSDVNKLLEESKEEISLKNQQISNMRTELTTYKQKERQCSDEIKQLMGTVEELQKRCYKDSQSEADIVQRMELETQKRLAQLQAELDEMHGQQIVQMKQELIKQHAVEIEQRLLQQKVELEKASGLCLNENVNKDQLHLMNIKINELNVKLQDADKEREKITQELSQQMELISAEKSLQQTRIEDLLQELNFSREQVQRAKQTILDMEYRLNEAEKYQFVIEDLKTQLASASEFRKDLELKHEAEVTNYKIKLEMLEREKDAVLDRMAESQEAELERLRTKLLFSHEEELSRLKEDLKNEHMVNMESLKHNLNVHHKQQLDEVQNEMSQKIEAMQYEKDNLITKQNQLILEITNLKDLQQSIVNSKSEEMTLQIHELQKEIEVLRQEEKEKGTLEQEIQELQLKTELMQEQMREREDSLQKKCSELETQNNVLKGENETLEEKLKSVLVNSEENVICNSGVSSKTEVLDLQKRIEKLITEKEQLKNQNSQLQEDSERQKSAFSFTEKKLEANYKELQKECAALLKAKTELEENKKKQEAEYKSKLKALGEKLHYLESNRPNLCKTKTSGFEGSREIKVSRADVSETGEVVEKDATELMEKLEVTQREKLELSLRLSDLSEQLKSRDSEICHLNEQVKSLIDEKEQILAKCKELEVINGRTQKGNSSSNDPKTKCSKGKSLKTATTASESRNRPPGTRSKADEGINIRGNLGSDKNSSHEGRKRKEVQQMLKPQQQSLVEHLHGMPDRLTDGTSLIAVAQSENNNLQQQVDALKSEQTDLQLQMEAQRICLSLVYSTHIDQVREYLKAEKESALCNLKEQLVHSHLQEMNDLKKMHQLELQTLKVQQADDEGKSSQRLIEKLNEAVTEECSRLAQVLCGNQNEHSSAAVEAGDKEQEICSRPAAVKEKLSVELPIHRDHAQVPGSFCNLTVQERMDALLHKIMEEYSRLKELQTQLMKDCRQVKEPWLSSERRKEEEPIHLKTRKESLQIPSQSLMDPAIEEYCSKEIQNLKKQLEEQHARELEHLRSYFQQQLKESEERYTTEIVLLQDKLQSAGVSSGHTRVPIDSERKLEVLRKIKCTENLHQKRTDKALELGREIEMRNDLDVVQLLEKQYQERLEEEVAKVIVSMSVAFARQTELTGIARKKEEEAPTQTVHQEGIHFEIKNQPSEGEVNSPLRKAIEKGSKHEEELKSLCKELSEESGEINSLGEELHSNSNPDCILEQTTHKSVTSHVKGLSAEETSVSVKKKTSDTETSSQLLLYEERLEDMRQELVRQYQEHQQATELLRQGHMQQMERQKENQDQLLAELESLKVQLAEHVSMENDSLVAERERMLLEELESLKQHSVPRKERLFCELQNNSTQTENENENQTVREEIFEHEDGGRKPDETSSALLSKERHVFQKANEKLMKILLEVVKTTVAMEETIGQHVLGLLDRSGKVQPSKPAGWDTETEESIKPCIRVGYEKEPCSSYHGSSMGDDDINMWSGATDEGLLSQHLAESGVEIDPENEELILNISSRLQAAVEKLLEAISETSDQLEHAKITQTELMRESFKKQQEATEFIKYQEELQERLNEETKAREQLALELSKAEGLIDGYADEKAFLEKQLQEKIDVIDHLEQELLCTGNKLQELEAEQQQVREEKELLSRQKDAMRADAGPVEQQLLEETEKLMKEKIEVQRQAEKEYDDLQKQVKVLEIDLEEQVNRFIELEQEKNAELMDLRQQNQALEKQLEKTRKFLDEQAIDREHERDVFQQEIQKLEQQLKVPQRSQPVNEHQTREVEQLTNHLKEKTDKCSELLLSKEQLQRDIQERNEEIEKLECRIRELEQALIISADNLQKVEERKQFGTIIVKGELPLEVQLQAEREAVDRKEKEVTNLEEQLEQFREELENKNEEVQQLHMQLEIQRKESTTHLQELEQENKLFKDEMEILGLSIRKSEDATVKDHHLVAGRLVHIMQEKEQEIYHLHEQIAKLQQQLDGTTDNKVIEEQNEHIRELEAQVECLKSEQERVKKKNDEEVEQLNDVIDKLQQELAIIEQKAPTDIAAFQEDADSPKHMLETVLAEKEALEKQVENINAEASRTKNELEETKLKMTQLKQEISMLKKEHGRITENYKCAVMKGDKSEDRSNGKTEQAEEGLCQEVELLDQSLLRTSEDNTRVTISKMEMQLQQLQACIKDKDSELSQSYNEIKDLKEQSKAERETLKKRILELEKMLVEKVAAALVSQVQLNAVQEQRKFMQEIQEASKCVEEASKNAQTEGLSGRTETEPKLSLLTQKLHEMEAQLAMVNHNLEIEKENVKVAREEAKVKEERFLELQQLLEEVQEKHKGEIQKYMEQEEMQTHQVGAELMERQKENELINELEQVKEEAAAAKEELSSYREKSEKLQQELAVKEASLIHFQEDLCKVKENLAQAEERIASYLRKDKEIAKTESKKDAEISCDLSTSESTLVGKSSSSQTDKTAEMNSCIQTSPVFVKNAEIQIDLQNGCSSEEVAEIIREFTEKIDQMQELHAAEIMDMETRHISESEALKREKFVAVQVLTEECNTLKEVIETLRAKERIPVSGLARSPPYQARDGGSSDSSSDWSQGMYLAQTQGSDTISEGIDEGETSTDLLPKKIKGLLRAVHHEGIQVLSLTEFPYGERDQSPQKQEPEPWLEERKAFLSTISSLKDLIAKMQFHREAEIYASTESPESVSDWRGELLRAIQQLFVREQNVLLAAFRTELAELGTRDAVILMNQLEHRLQEQAANQRAAMDCLQNADRRSLLMEIQVLHAQMNSKKSNPKREQEIDSKSQETLEYNMQQKQLQILEMQVELRSMKDRAAELQEQLNSERMMGAELKNELAQAKLELEATLKAQHKHFKDLETIRTEVKEKAAELDILKDTMASEQKKSRELQWALEKEKAKIERSEERGREELEDLKFSLEDQKHKNLQLTKLLEQEKQLSTDLQQKIESQEALSAAQLSRERGRNSELQVLLESEKVRALEISSALEREKELCAQLQSAEDKGQAGTPNPSEELLKELQKQMDEKHDRIVELVSEMEKYKLESVQVRQQLEKERQIQRKALQAEQDANIIAQKKLHELESKVEDLQWQLGEKKQEVHKLGNETKKLQEMIQDLQKKEQENEGRKEAERTPSHSPNETAWDTPNDRTRNWVLQQKMEGAETNELTYRTLTGDFSAATEILEKVRQKLQNASPKLKQLARKAASRLQFETADDQDFVAIQNAIEEVISELKILPGLSCLEELKLVLPPGTPSSSLTERLLRQNAELTGFVSKLSEEKNNLRNAVMKLEEELRRYQHRQPSGDYSSRYSSDVGVNIDTLVASEKETWNRERLSLQKSLKQADAELSKLRAELRSEAFLRELGSDSENAVLRRVYGKYLRAESFRKALIYQKKYLLLLLGGFQECEEATLALIARMGGQPSYADLELITHHSKGFTRFRSAVRVSIAISRMKFLVRRWHRVTGSGILSVNRDVFSQNTGHELRPDSFSGGMDLYGEQRHSYRSRSGMESPRSPVNFQLKFHGMHADLNPVSFACSQLQNYDPERALTDYINRLEALQKRLGSVQSGSTSYTQLHTGMRR</sequence>
<feature type="coiled-coil region" evidence="6">
    <location>
        <begin position="702"/>
        <end position="882"/>
    </location>
</feature>
<feature type="coiled-coil region" evidence="6">
    <location>
        <begin position="3610"/>
        <end position="3637"/>
    </location>
</feature>
<dbReference type="PANTHER" id="PTHR44981">
    <property type="entry name" value="PERICENTRIN-LIKE PROTEIN, ISOFORM F"/>
    <property type="match status" value="1"/>
</dbReference>
<dbReference type="Pfam" id="PF10495">
    <property type="entry name" value="PACT_coil_coil"/>
    <property type="match status" value="1"/>
</dbReference>
<keyword evidence="3" id="KW-0597">Phosphoprotein</keyword>
<dbReference type="GO" id="GO:0007165">
    <property type="term" value="P:signal transduction"/>
    <property type="evidence" value="ECO:0007669"/>
    <property type="project" value="InterPro"/>
</dbReference>
<dbReference type="GO" id="GO:0051661">
    <property type="term" value="P:maintenance of centrosome location"/>
    <property type="evidence" value="ECO:0007669"/>
    <property type="project" value="TreeGrafter"/>
</dbReference>
<evidence type="ECO:0000256" key="7">
    <source>
        <dbReference type="SAM" id="MobiDB-lite"/>
    </source>
</evidence>
<evidence type="ECO:0000256" key="4">
    <source>
        <dbReference type="ARBA" id="ARBA00023054"/>
    </source>
</evidence>
<keyword evidence="10" id="KW-1185">Reference proteome</keyword>
<feature type="compositionally biased region" description="Low complexity" evidence="7">
    <location>
        <begin position="2912"/>
        <end position="2923"/>
    </location>
</feature>
<feature type="region of interest" description="Disordered" evidence="7">
    <location>
        <begin position="995"/>
        <end position="1061"/>
    </location>
</feature>
<dbReference type="GO" id="GO:0005813">
    <property type="term" value="C:centrosome"/>
    <property type="evidence" value="ECO:0007669"/>
    <property type="project" value="UniProtKB-SubCell"/>
</dbReference>
<evidence type="ECO:0000259" key="8">
    <source>
        <dbReference type="Pfam" id="PF10495"/>
    </source>
</evidence>
<feature type="coiled-coil region" evidence="6">
    <location>
        <begin position="1860"/>
        <end position="2449"/>
    </location>
</feature>
<evidence type="ECO:0000256" key="2">
    <source>
        <dbReference type="ARBA" id="ARBA00022490"/>
    </source>
</evidence>
<comment type="subcellular location">
    <subcellularLocation>
        <location evidence="1">Cytoplasm</location>
        <location evidence="1">Cytoskeleton</location>
        <location evidence="1">Microtubule organizing center</location>
        <location evidence="1">Centrosome</location>
    </subcellularLocation>
</comment>
<evidence type="ECO:0000256" key="3">
    <source>
        <dbReference type="ARBA" id="ARBA00022553"/>
    </source>
</evidence>
<dbReference type="EMBL" id="VWZF01004434">
    <property type="protein sequence ID" value="NXF78627.1"/>
    <property type="molecule type" value="Genomic_DNA"/>
</dbReference>
<feature type="coiled-coil region" evidence="6">
    <location>
        <begin position="2575"/>
        <end position="2732"/>
    </location>
</feature>
<protein>
    <submittedName>
        <fullName evidence="9">AKAP9 protein</fullName>
    </submittedName>
</protein>
<dbReference type="GO" id="GO:0005801">
    <property type="term" value="C:cis-Golgi network"/>
    <property type="evidence" value="ECO:0007669"/>
    <property type="project" value="TreeGrafter"/>
</dbReference>
<feature type="coiled-coil region" evidence="6">
    <location>
        <begin position="1339"/>
        <end position="1374"/>
    </location>
</feature>
<feature type="coiled-coil region" evidence="6">
    <location>
        <begin position="472"/>
        <end position="623"/>
    </location>
</feature>
<dbReference type="Proteomes" id="UP000588334">
    <property type="component" value="Unassembled WGS sequence"/>
</dbReference>
<name>A0A7K8WJ14_9FURN</name>
<feature type="coiled-coil region" evidence="6">
    <location>
        <begin position="1090"/>
        <end position="1117"/>
    </location>
</feature>
<feature type="compositionally biased region" description="Polar residues" evidence="7">
    <location>
        <begin position="3473"/>
        <end position="3482"/>
    </location>
</feature>
<feature type="compositionally biased region" description="Polar residues" evidence="7">
    <location>
        <begin position="995"/>
        <end position="1004"/>
    </location>
</feature>
<dbReference type="OrthoDB" id="2020852at2759"/>
<comment type="caution">
    <text evidence="9">The sequence shown here is derived from an EMBL/GenBank/DDBJ whole genome shotgun (WGS) entry which is preliminary data.</text>
</comment>
<dbReference type="InterPro" id="IPR019528">
    <property type="entry name" value="PACT_domain"/>
</dbReference>
<organism evidence="9 10">
    <name type="scientific">Sclerurus mexicanus</name>
    <name type="common">tawny-throated leaftosser</name>
    <dbReference type="NCBI Taxonomy" id="265632"/>
    <lineage>
        <taxon>Eukaryota</taxon>
        <taxon>Metazoa</taxon>
        <taxon>Chordata</taxon>
        <taxon>Craniata</taxon>
        <taxon>Vertebrata</taxon>
        <taxon>Euteleostomi</taxon>
        <taxon>Archelosauria</taxon>
        <taxon>Archosauria</taxon>
        <taxon>Dinosauria</taxon>
        <taxon>Saurischia</taxon>
        <taxon>Theropoda</taxon>
        <taxon>Coelurosauria</taxon>
        <taxon>Aves</taxon>
        <taxon>Neognathae</taxon>
        <taxon>Neoaves</taxon>
        <taxon>Telluraves</taxon>
        <taxon>Australaves</taxon>
        <taxon>Passeriformes</taxon>
        <taxon>Furnariidae</taxon>
        <taxon>Sclerurus</taxon>
    </lineage>
</organism>
<reference evidence="9 10" key="1">
    <citation type="submission" date="2019-09" db="EMBL/GenBank/DDBJ databases">
        <title>Bird 10,000 Genomes (B10K) Project - Family phase.</title>
        <authorList>
            <person name="Zhang G."/>
        </authorList>
    </citation>
    <scope>NUCLEOTIDE SEQUENCE [LARGE SCALE GENOMIC DNA]</scope>
    <source>
        <strain evidence="9">B10K-DU-001-03</strain>
        <tissue evidence="9">Muscle</tissue>
    </source>
</reference>
<evidence type="ECO:0000313" key="10">
    <source>
        <dbReference type="Proteomes" id="UP000588334"/>
    </source>
</evidence>
<evidence type="ECO:0000313" key="9">
    <source>
        <dbReference type="EMBL" id="NXF78627.1"/>
    </source>
</evidence>
<accession>A0A7K8WJ14</accession>
<feature type="domain" description="Pericentrin/AKAP-450 centrosomal targeting" evidence="8">
    <location>
        <begin position="3715"/>
        <end position="3796"/>
    </location>
</feature>
<feature type="non-terminal residue" evidence="9">
    <location>
        <position position="1"/>
    </location>
</feature>
<dbReference type="GO" id="GO:0060090">
    <property type="term" value="F:molecular adaptor activity"/>
    <property type="evidence" value="ECO:0007669"/>
    <property type="project" value="InterPro"/>
</dbReference>